<dbReference type="PANTHER" id="PTHR42858">
    <property type="entry name" value="AMINOTRANSFERASE"/>
    <property type="match status" value="1"/>
</dbReference>
<evidence type="ECO:0000313" key="2">
    <source>
        <dbReference type="EMBL" id="KAK4449984.1"/>
    </source>
</evidence>
<comment type="caution">
    <text evidence="2">The sequence shown here is derived from an EMBL/GenBank/DDBJ whole genome shotgun (WGS) entry which is preliminary data.</text>
</comment>
<dbReference type="SUPFAM" id="SSF53383">
    <property type="entry name" value="PLP-dependent transferases"/>
    <property type="match status" value="1"/>
</dbReference>
<keyword evidence="2" id="KW-0808">Transferase</keyword>
<organism evidence="2 3">
    <name type="scientific">Podospora aff. communis PSN243</name>
    <dbReference type="NCBI Taxonomy" id="3040156"/>
    <lineage>
        <taxon>Eukaryota</taxon>
        <taxon>Fungi</taxon>
        <taxon>Dikarya</taxon>
        <taxon>Ascomycota</taxon>
        <taxon>Pezizomycotina</taxon>
        <taxon>Sordariomycetes</taxon>
        <taxon>Sordariomycetidae</taxon>
        <taxon>Sordariales</taxon>
        <taxon>Podosporaceae</taxon>
        <taxon>Podospora</taxon>
    </lineage>
</organism>
<dbReference type="InterPro" id="IPR015421">
    <property type="entry name" value="PyrdxlP-dep_Trfase_major"/>
</dbReference>
<proteinExistence type="predicted"/>
<dbReference type="PANTHER" id="PTHR42858:SF1">
    <property type="entry name" value="LD15494P"/>
    <property type="match status" value="1"/>
</dbReference>
<dbReference type="Gene3D" id="3.40.640.10">
    <property type="entry name" value="Type I PLP-dependent aspartate aminotransferase-like (Major domain)"/>
    <property type="match status" value="1"/>
</dbReference>
<name>A0AAV9GPM3_9PEZI</name>
<gene>
    <name evidence="2" type="ORF">QBC34DRAFT_448404</name>
</gene>
<dbReference type="GO" id="GO:0047536">
    <property type="term" value="F:2-aminoadipate transaminase activity"/>
    <property type="evidence" value="ECO:0007669"/>
    <property type="project" value="TreeGrafter"/>
</dbReference>
<dbReference type="GO" id="GO:0030170">
    <property type="term" value="F:pyridoxal phosphate binding"/>
    <property type="evidence" value="ECO:0007669"/>
    <property type="project" value="InterPro"/>
</dbReference>
<reference evidence="2" key="2">
    <citation type="submission" date="2023-05" db="EMBL/GenBank/DDBJ databases">
        <authorList>
            <consortium name="Lawrence Berkeley National Laboratory"/>
            <person name="Steindorff A."/>
            <person name="Hensen N."/>
            <person name="Bonometti L."/>
            <person name="Westerberg I."/>
            <person name="Brannstrom I.O."/>
            <person name="Guillou S."/>
            <person name="Cros-Aarteil S."/>
            <person name="Calhoun S."/>
            <person name="Haridas S."/>
            <person name="Kuo A."/>
            <person name="Mondo S."/>
            <person name="Pangilinan J."/>
            <person name="Riley R."/>
            <person name="Labutti K."/>
            <person name="Andreopoulos B."/>
            <person name="Lipzen A."/>
            <person name="Chen C."/>
            <person name="Yanf M."/>
            <person name="Daum C."/>
            <person name="Ng V."/>
            <person name="Clum A."/>
            <person name="Ohm R."/>
            <person name="Martin F."/>
            <person name="Silar P."/>
            <person name="Natvig D."/>
            <person name="Lalanne C."/>
            <person name="Gautier V."/>
            <person name="Ament-Velasquez S.L."/>
            <person name="Kruys A."/>
            <person name="Hutchinson M.I."/>
            <person name="Powell A.J."/>
            <person name="Barry K."/>
            <person name="Miller A.N."/>
            <person name="Grigoriev I.V."/>
            <person name="Debuchy R."/>
            <person name="Gladieux P."/>
            <person name="Thoren M.H."/>
            <person name="Johannesson H."/>
        </authorList>
    </citation>
    <scope>NUCLEOTIDE SEQUENCE</scope>
    <source>
        <strain evidence="2">PSN243</strain>
    </source>
</reference>
<dbReference type="InterPro" id="IPR015424">
    <property type="entry name" value="PyrdxlP-dep_Trfase"/>
</dbReference>
<protein>
    <submittedName>
        <fullName evidence="2">Aminotransferase</fullName>
    </submittedName>
</protein>
<dbReference type="AlphaFoldDB" id="A0AAV9GPM3"/>
<dbReference type="EMBL" id="MU865934">
    <property type="protein sequence ID" value="KAK4449984.1"/>
    <property type="molecule type" value="Genomic_DNA"/>
</dbReference>
<keyword evidence="3" id="KW-1185">Reference proteome</keyword>
<dbReference type="Proteomes" id="UP001321760">
    <property type="component" value="Unassembled WGS sequence"/>
</dbReference>
<evidence type="ECO:0000313" key="3">
    <source>
        <dbReference type="Proteomes" id="UP001321760"/>
    </source>
</evidence>
<accession>A0AAV9GPM3</accession>
<dbReference type="Gene3D" id="3.90.1150.10">
    <property type="entry name" value="Aspartate Aminotransferase, domain 1"/>
    <property type="match status" value="1"/>
</dbReference>
<dbReference type="CDD" id="cd00609">
    <property type="entry name" value="AAT_like"/>
    <property type="match status" value="1"/>
</dbReference>
<reference evidence="2" key="1">
    <citation type="journal article" date="2023" name="Mol. Phylogenet. Evol.">
        <title>Genome-scale phylogeny and comparative genomics of the fungal order Sordariales.</title>
        <authorList>
            <person name="Hensen N."/>
            <person name="Bonometti L."/>
            <person name="Westerberg I."/>
            <person name="Brannstrom I.O."/>
            <person name="Guillou S."/>
            <person name="Cros-Aarteil S."/>
            <person name="Calhoun S."/>
            <person name="Haridas S."/>
            <person name="Kuo A."/>
            <person name="Mondo S."/>
            <person name="Pangilinan J."/>
            <person name="Riley R."/>
            <person name="LaButti K."/>
            <person name="Andreopoulos B."/>
            <person name="Lipzen A."/>
            <person name="Chen C."/>
            <person name="Yan M."/>
            <person name="Daum C."/>
            <person name="Ng V."/>
            <person name="Clum A."/>
            <person name="Steindorff A."/>
            <person name="Ohm R.A."/>
            <person name="Martin F."/>
            <person name="Silar P."/>
            <person name="Natvig D.O."/>
            <person name="Lalanne C."/>
            <person name="Gautier V."/>
            <person name="Ament-Velasquez S.L."/>
            <person name="Kruys A."/>
            <person name="Hutchinson M.I."/>
            <person name="Powell A.J."/>
            <person name="Barry K."/>
            <person name="Miller A.N."/>
            <person name="Grigoriev I.V."/>
            <person name="Debuchy R."/>
            <person name="Gladieux P."/>
            <person name="Hiltunen Thoren M."/>
            <person name="Johannesson H."/>
        </authorList>
    </citation>
    <scope>NUCLEOTIDE SEQUENCE</scope>
    <source>
        <strain evidence="2">PSN243</strain>
    </source>
</reference>
<sequence>MSSSTPKNNNKKLINLLRGWPSPSMLPSSLLLAVSTTLLSNPDLFIPALQYGPDPGYQPLREALATWLGNAYAVSPNVNEICITGGASQGLACVLASFTDPGYTKVVWAGEPCYYLACGIFEDAGFGKGRIRGGGLRGFELGQEEGGGEGEKVYKDVGRGRKLYRHVVYLVATSGNPSGKTLSLERRRELVRVAREYDALIVVDDVYDFLQWEVGMDGAGKGELPGVLPRLSDIDIGMGRSQHEPEGKWFGHAISNGSFSKLVGPGMRTGWVHGTEDFAFGLAQTGSTKSGGAPSQLCAAMITELVTSGKLDVHLKTNTRSALQSRHGRILAAIKKELGAYGVGVLESSEHGKSVYGGYFVWLTLPEGGPDAEEVAEWAKREENLVVAPGKLFEVGEGAKFGRNIRLCFSWEEIEDIEEGVRRLGSVLGRMRDGEKQHGVGQGAEGDTGAFK</sequence>
<keyword evidence="2" id="KW-0032">Aminotransferase</keyword>
<dbReference type="InterPro" id="IPR015422">
    <property type="entry name" value="PyrdxlP-dep_Trfase_small"/>
</dbReference>
<dbReference type="Pfam" id="PF00155">
    <property type="entry name" value="Aminotran_1_2"/>
    <property type="match status" value="1"/>
</dbReference>
<evidence type="ECO:0000259" key="1">
    <source>
        <dbReference type="Pfam" id="PF00155"/>
    </source>
</evidence>
<dbReference type="InterPro" id="IPR004839">
    <property type="entry name" value="Aminotransferase_I/II_large"/>
</dbReference>
<feature type="domain" description="Aminotransferase class I/classII large" evidence="1">
    <location>
        <begin position="49"/>
        <end position="424"/>
    </location>
</feature>